<comment type="caution">
    <text evidence="1">The sequence shown here is derived from an EMBL/GenBank/DDBJ whole genome shotgun (WGS) entry which is preliminary data.</text>
</comment>
<organism evidence="1 2">
    <name type="scientific">Porites evermanni</name>
    <dbReference type="NCBI Taxonomy" id="104178"/>
    <lineage>
        <taxon>Eukaryota</taxon>
        <taxon>Metazoa</taxon>
        <taxon>Cnidaria</taxon>
        <taxon>Anthozoa</taxon>
        <taxon>Hexacorallia</taxon>
        <taxon>Scleractinia</taxon>
        <taxon>Fungiina</taxon>
        <taxon>Poritidae</taxon>
        <taxon>Porites</taxon>
    </lineage>
</organism>
<gene>
    <name evidence="1" type="ORF">PEVE_00013523</name>
</gene>
<dbReference type="EMBL" id="CALNXI010000020">
    <property type="protein sequence ID" value="CAH3015172.1"/>
    <property type="molecule type" value="Genomic_DNA"/>
</dbReference>
<accession>A0ABN8LE07</accession>
<dbReference type="Proteomes" id="UP001159427">
    <property type="component" value="Unassembled WGS sequence"/>
</dbReference>
<protein>
    <submittedName>
        <fullName evidence="1">Uncharacterized protein</fullName>
    </submittedName>
</protein>
<reference evidence="1 2" key="1">
    <citation type="submission" date="2022-05" db="EMBL/GenBank/DDBJ databases">
        <authorList>
            <consortium name="Genoscope - CEA"/>
            <person name="William W."/>
        </authorList>
    </citation>
    <scope>NUCLEOTIDE SEQUENCE [LARGE SCALE GENOMIC DNA]</scope>
</reference>
<proteinExistence type="predicted"/>
<sequence>MSAYNGFPEITLSKKCAKYLLTRNAGEKALFRKESFLIEKAKTKQEKAFRRERELLIHRECRNRELIQATQLNGRTSVTLKKISRSNKGKSDWEIKSDTSYARQRRRPGVLFNKKVSVASSRHSTFSNSTNQGSEQGIEVPHTSGRFRSLSCVLPPI</sequence>
<evidence type="ECO:0000313" key="1">
    <source>
        <dbReference type="EMBL" id="CAH3015172.1"/>
    </source>
</evidence>
<keyword evidence="2" id="KW-1185">Reference proteome</keyword>
<name>A0ABN8LE07_9CNID</name>
<evidence type="ECO:0000313" key="2">
    <source>
        <dbReference type="Proteomes" id="UP001159427"/>
    </source>
</evidence>